<dbReference type="PANTHER" id="PTHR20883">
    <property type="entry name" value="PHYTANOYL-COA DIOXYGENASE DOMAIN CONTAINING 1"/>
    <property type="match status" value="1"/>
</dbReference>
<sequence>MTEKVVLDLSPVELASLQIEQYHQNGYLVLESIIPESVCDALKTRMSELTVSFEPDSARSIFTTNEQSRHTDRYFIESADKVSFFFEEEAFDEAGILKQPLARSINKVGHGLHSQDAVFKAFSLSPVWGALLKQLGLVEPRAVQSMYIFKQPGIGGEVNCHQDSTFLYTKPMSVIGLWFAVEEATLENGCLWGIPKGHRHGLLKRFERVNADSIDTRMVALKDHVWNQDELVAIPVPKGSLVILDGEFPHLSYANRSGKSRHAYAMHAIDNICEYPKSNWLQVRPGCSFLPFELTEQEKIEIGER</sequence>
<dbReference type="EMBL" id="CP016181">
    <property type="protein sequence ID" value="AWX98879.1"/>
    <property type="molecule type" value="Genomic_DNA"/>
</dbReference>
<keyword evidence="2" id="KW-0408">Iron</keyword>
<dbReference type="Pfam" id="PF05721">
    <property type="entry name" value="PhyH"/>
    <property type="match status" value="1"/>
</dbReference>
<evidence type="ECO:0000256" key="2">
    <source>
        <dbReference type="ARBA" id="ARBA00023004"/>
    </source>
</evidence>
<keyword evidence="3" id="KW-0560">Oxidoreductase</keyword>
<gene>
    <name evidence="3" type="ORF">A8139_01865</name>
</gene>
<protein>
    <submittedName>
        <fullName evidence="3">Phytanoyl-CoA dioxygenase</fullName>
    </submittedName>
</protein>
<keyword evidence="1" id="KW-0479">Metal-binding</keyword>
<dbReference type="GO" id="GO:0016706">
    <property type="term" value="F:2-oxoglutarate-dependent dioxygenase activity"/>
    <property type="evidence" value="ECO:0007669"/>
    <property type="project" value="UniProtKB-ARBA"/>
</dbReference>
<dbReference type="OrthoDB" id="9791262at2"/>
<evidence type="ECO:0000256" key="1">
    <source>
        <dbReference type="ARBA" id="ARBA00022723"/>
    </source>
</evidence>
<dbReference type="SUPFAM" id="SSF51197">
    <property type="entry name" value="Clavaminate synthase-like"/>
    <property type="match status" value="1"/>
</dbReference>
<proteinExistence type="predicted"/>
<dbReference type="PANTHER" id="PTHR20883:SF15">
    <property type="entry name" value="PHYTANOYL-COA DIOXYGENASE DOMAIN-CONTAINING PROTEIN 1"/>
    <property type="match status" value="1"/>
</dbReference>
<dbReference type="AlphaFoldDB" id="A0A2Z4PN40"/>
<accession>A0A2Z4PN40</accession>
<name>A0A2Z4PN40_9GAMM</name>
<reference evidence="3 4" key="1">
    <citation type="submission" date="2016-06" db="EMBL/GenBank/DDBJ databases">
        <title>The sequenced genome of the ice-adhering bacterium Marinomonas primoryensis, from Antarctica.</title>
        <authorList>
            <person name="Graham L."/>
            <person name="Vance T.D.R."/>
            <person name="Davies P.L."/>
        </authorList>
    </citation>
    <scope>NUCLEOTIDE SEQUENCE [LARGE SCALE GENOMIC DNA]</scope>
    <source>
        <strain evidence="3 4">AceL</strain>
    </source>
</reference>
<dbReference type="GO" id="GO:0005506">
    <property type="term" value="F:iron ion binding"/>
    <property type="evidence" value="ECO:0007669"/>
    <property type="project" value="UniProtKB-ARBA"/>
</dbReference>
<dbReference type="InterPro" id="IPR008775">
    <property type="entry name" value="Phytyl_CoA_dOase-like"/>
</dbReference>
<dbReference type="Proteomes" id="UP000249898">
    <property type="component" value="Chromosome"/>
</dbReference>
<organism evidence="3 4">
    <name type="scientific">Marinomonas primoryensis</name>
    <dbReference type="NCBI Taxonomy" id="178399"/>
    <lineage>
        <taxon>Bacteria</taxon>
        <taxon>Pseudomonadati</taxon>
        <taxon>Pseudomonadota</taxon>
        <taxon>Gammaproteobacteria</taxon>
        <taxon>Oceanospirillales</taxon>
        <taxon>Oceanospirillaceae</taxon>
        <taxon>Marinomonas</taxon>
    </lineage>
</organism>
<evidence type="ECO:0000313" key="4">
    <source>
        <dbReference type="Proteomes" id="UP000249898"/>
    </source>
</evidence>
<dbReference type="RefSeq" id="WP_112135199.1">
    <property type="nucleotide sequence ID" value="NZ_CP016181.1"/>
</dbReference>
<evidence type="ECO:0000313" key="3">
    <source>
        <dbReference type="EMBL" id="AWX98879.1"/>
    </source>
</evidence>
<keyword evidence="3" id="KW-0223">Dioxygenase</keyword>
<dbReference type="Gene3D" id="2.60.120.620">
    <property type="entry name" value="q2cbj1_9rhob like domain"/>
    <property type="match status" value="1"/>
</dbReference>